<protein>
    <submittedName>
        <fullName evidence="2">Uncharacterized protein</fullName>
    </submittedName>
</protein>
<proteinExistence type="predicted"/>
<accession>A0A9P6AYR7</accession>
<feature type="region of interest" description="Disordered" evidence="1">
    <location>
        <begin position="73"/>
        <end position="185"/>
    </location>
</feature>
<reference evidence="2" key="1">
    <citation type="journal article" date="2020" name="Nat. Commun.">
        <title>Large-scale genome sequencing of mycorrhizal fungi provides insights into the early evolution of symbiotic traits.</title>
        <authorList>
            <person name="Miyauchi S."/>
            <person name="Kiss E."/>
            <person name="Kuo A."/>
            <person name="Drula E."/>
            <person name="Kohler A."/>
            <person name="Sanchez-Garcia M."/>
            <person name="Morin E."/>
            <person name="Andreopoulos B."/>
            <person name="Barry K.W."/>
            <person name="Bonito G."/>
            <person name="Buee M."/>
            <person name="Carver A."/>
            <person name="Chen C."/>
            <person name="Cichocki N."/>
            <person name="Clum A."/>
            <person name="Culley D."/>
            <person name="Crous P.W."/>
            <person name="Fauchery L."/>
            <person name="Girlanda M."/>
            <person name="Hayes R.D."/>
            <person name="Keri Z."/>
            <person name="LaButti K."/>
            <person name="Lipzen A."/>
            <person name="Lombard V."/>
            <person name="Magnuson J."/>
            <person name="Maillard F."/>
            <person name="Murat C."/>
            <person name="Nolan M."/>
            <person name="Ohm R.A."/>
            <person name="Pangilinan J."/>
            <person name="Pereira M.F."/>
            <person name="Perotto S."/>
            <person name="Peter M."/>
            <person name="Pfister S."/>
            <person name="Riley R."/>
            <person name="Sitrit Y."/>
            <person name="Stielow J.B."/>
            <person name="Szollosi G."/>
            <person name="Zifcakova L."/>
            <person name="Stursova M."/>
            <person name="Spatafora J.W."/>
            <person name="Tedersoo L."/>
            <person name="Vaario L.M."/>
            <person name="Yamada A."/>
            <person name="Yan M."/>
            <person name="Wang P."/>
            <person name="Xu J."/>
            <person name="Bruns T."/>
            <person name="Baldrian P."/>
            <person name="Vilgalys R."/>
            <person name="Dunand C."/>
            <person name="Henrissat B."/>
            <person name="Grigoriev I.V."/>
            <person name="Hibbett D."/>
            <person name="Nagy L.G."/>
            <person name="Martin F.M."/>
        </authorList>
    </citation>
    <scope>NUCLEOTIDE SEQUENCE</scope>
    <source>
        <strain evidence="2">UP504</strain>
    </source>
</reference>
<comment type="caution">
    <text evidence="2">The sequence shown here is derived from an EMBL/GenBank/DDBJ whole genome shotgun (WGS) entry which is preliminary data.</text>
</comment>
<feature type="compositionally biased region" description="Basic and acidic residues" evidence="1">
    <location>
        <begin position="237"/>
        <end position="251"/>
    </location>
</feature>
<dbReference type="Proteomes" id="UP000886523">
    <property type="component" value="Unassembled WGS sequence"/>
</dbReference>
<feature type="compositionally biased region" description="Low complexity" evidence="1">
    <location>
        <begin position="107"/>
        <end position="117"/>
    </location>
</feature>
<dbReference type="AlphaFoldDB" id="A0A9P6AYR7"/>
<feature type="compositionally biased region" description="Low complexity" evidence="1">
    <location>
        <begin position="272"/>
        <end position="283"/>
    </location>
</feature>
<sequence length="384" mass="41553">MIDPHQSHPHSTALDPQFAYSVSHQIAKWDVREWNDDVARHRGKRVRYSVDLASLPARPSSSTSCPVLYECEHTQSNDPSSPVTLTRSSTSIFLRPSKERARLPSTSSAFFAASASSPAPPAPPPSEDGQDETSGSHNTRNKPPSWSIFSDGAAMEDAFSRLTHGDTGEGSSAAGGWDPPRKMDPWAERYDRASAWAYCSGGRAGESAGDAMTEDGEPECLSLPSPEGCRKTRGSKRRLERDGDEDGKSDGEGWQVVEPFAHDPISRPPSPTLSSFASTSSLPVSPPPFRGQDPDVDIESVVDIDGDLEMRLPSNAMPMFPDSPLAISISILNNNTTPTPGTLPAVPESLWSQPSRSPFFSRSPLVPALGHPRPYPLRCQEHLS</sequence>
<evidence type="ECO:0000256" key="1">
    <source>
        <dbReference type="SAM" id="MobiDB-lite"/>
    </source>
</evidence>
<organism evidence="2 3">
    <name type="scientific">Hydnum rufescens UP504</name>
    <dbReference type="NCBI Taxonomy" id="1448309"/>
    <lineage>
        <taxon>Eukaryota</taxon>
        <taxon>Fungi</taxon>
        <taxon>Dikarya</taxon>
        <taxon>Basidiomycota</taxon>
        <taxon>Agaricomycotina</taxon>
        <taxon>Agaricomycetes</taxon>
        <taxon>Cantharellales</taxon>
        <taxon>Hydnaceae</taxon>
        <taxon>Hydnum</taxon>
    </lineage>
</organism>
<keyword evidence="3" id="KW-1185">Reference proteome</keyword>
<gene>
    <name evidence="2" type="ORF">BS47DRAFT_1382073</name>
</gene>
<feature type="compositionally biased region" description="Polar residues" evidence="1">
    <location>
        <begin position="132"/>
        <end position="148"/>
    </location>
</feature>
<feature type="region of interest" description="Disordered" evidence="1">
    <location>
        <begin position="200"/>
        <end position="295"/>
    </location>
</feature>
<evidence type="ECO:0000313" key="2">
    <source>
        <dbReference type="EMBL" id="KAF9514187.1"/>
    </source>
</evidence>
<evidence type="ECO:0000313" key="3">
    <source>
        <dbReference type="Proteomes" id="UP000886523"/>
    </source>
</evidence>
<name>A0A9P6AYR7_9AGAM</name>
<feature type="compositionally biased region" description="Polar residues" evidence="1">
    <location>
        <begin position="76"/>
        <end position="92"/>
    </location>
</feature>
<dbReference type="EMBL" id="MU128963">
    <property type="protein sequence ID" value="KAF9514187.1"/>
    <property type="molecule type" value="Genomic_DNA"/>
</dbReference>